<protein>
    <recommendedName>
        <fullName evidence="4">Camelysin metallo-endopeptidase</fullName>
    </recommendedName>
</protein>
<name>A0ABP5L0Q4_9ACTN</name>
<dbReference type="RefSeq" id="WP_344147333.1">
    <property type="nucleotide sequence ID" value="NZ_BAAAQR010000001.1"/>
</dbReference>
<organism evidence="2 3">
    <name type="scientific">Nocardioides koreensis</name>
    <dbReference type="NCBI Taxonomy" id="433651"/>
    <lineage>
        <taxon>Bacteria</taxon>
        <taxon>Bacillati</taxon>
        <taxon>Actinomycetota</taxon>
        <taxon>Actinomycetes</taxon>
        <taxon>Propionibacteriales</taxon>
        <taxon>Nocardioidaceae</taxon>
        <taxon>Nocardioides</taxon>
    </lineage>
</organism>
<dbReference type="Proteomes" id="UP001501771">
    <property type="component" value="Unassembled WGS sequence"/>
</dbReference>
<gene>
    <name evidence="2" type="ORF">GCM10009844_06000</name>
</gene>
<evidence type="ECO:0000313" key="3">
    <source>
        <dbReference type="Proteomes" id="UP001501771"/>
    </source>
</evidence>
<evidence type="ECO:0000256" key="1">
    <source>
        <dbReference type="SAM" id="SignalP"/>
    </source>
</evidence>
<accession>A0ABP5L0Q4</accession>
<keyword evidence="1" id="KW-0732">Signal</keyword>
<evidence type="ECO:0000313" key="2">
    <source>
        <dbReference type="EMBL" id="GAA2138207.1"/>
    </source>
</evidence>
<evidence type="ECO:0008006" key="4">
    <source>
        <dbReference type="Google" id="ProtNLM"/>
    </source>
</evidence>
<comment type="caution">
    <text evidence="2">The sequence shown here is derived from an EMBL/GenBank/DDBJ whole genome shotgun (WGS) entry which is preliminary data.</text>
</comment>
<sequence length="191" mass="19750">MKNDERDERKTRKVLVPLATLAVAAAVAVGSGATFTSTTQSTVSVTAGSIIHTNSTNGAMTLSVTGLLPGKSATGTVTIENVGDLEAILTLQRSNATNNLGSDLSLTIAQTDAAAEWAGFGPATFPNDTTEMLLDNTFAAHDKHTYQFTVTLSSNAADSDQGKSASATYVFKTVPKDGNALPSVSGWNLIP</sequence>
<reference evidence="3" key="1">
    <citation type="journal article" date="2019" name="Int. J. Syst. Evol. Microbiol.">
        <title>The Global Catalogue of Microorganisms (GCM) 10K type strain sequencing project: providing services to taxonomists for standard genome sequencing and annotation.</title>
        <authorList>
            <consortium name="The Broad Institute Genomics Platform"/>
            <consortium name="The Broad Institute Genome Sequencing Center for Infectious Disease"/>
            <person name="Wu L."/>
            <person name="Ma J."/>
        </authorList>
    </citation>
    <scope>NUCLEOTIDE SEQUENCE [LARGE SCALE GENOMIC DNA]</scope>
    <source>
        <strain evidence="3">JCM 16022</strain>
    </source>
</reference>
<feature type="signal peptide" evidence="1">
    <location>
        <begin position="1"/>
        <end position="28"/>
    </location>
</feature>
<keyword evidence="3" id="KW-1185">Reference proteome</keyword>
<feature type="chain" id="PRO_5046930390" description="Camelysin metallo-endopeptidase" evidence="1">
    <location>
        <begin position="29"/>
        <end position="191"/>
    </location>
</feature>
<proteinExistence type="predicted"/>
<dbReference type="EMBL" id="BAAAQR010000001">
    <property type="protein sequence ID" value="GAA2138207.1"/>
    <property type="molecule type" value="Genomic_DNA"/>
</dbReference>